<dbReference type="Proteomes" id="UP000198558">
    <property type="component" value="Unassembled WGS sequence"/>
</dbReference>
<feature type="transmembrane region" description="Helical" evidence="6">
    <location>
        <begin position="628"/>
        <end position="649"/>
    </location>
</feature>
<dbReference type="InterPro" id="IPR052536">
    <property type="entry name" value="ABC-4_Integral_Memb_Prot"/>
</dbReference>
<dbReference type="InterPro" id="IPR003838">
    <property type="entry name" value="ABC3_permease_C"/>
</dbReference>
<reference evidence="9" key="1">
    <citation type="submission" date="2016-10" db="EMBL/GenBank/DDBJ databases">
        <authorList>
            <person name="Varghese N."/>
            <person name="Submissions S."/>
        </authorList>
    </citation>
    <scope>NUCLEOTIDE SEQUENCE [LARGE SCALE GENOMIC DNA]</scope>
    <source>
        <strain evidence="9">DSM 1551</strain>
    </source>
</reference>
<feature type="domain" description="ABC3 transporter permease C-terminal" evidence="7">
    <location>
        <begin position="64"/>
        <end position="175"/>
    </location>
</feature>
<sequence length="657" mass="74908">MLFNLSLKNIKKSLKNYAIYFFTLILGVAIFYIFNSIESQTVMLKLSNSTKDIIQLINNILSGVSVFVSFILGFLIVYANQFLMKRRKKEFGIYMTLGMSKKQISKILLVETIVIGLISLIVGLILGIALSQVMSIIVANMFEADMSKFTFVFSISTTIKTIIYFGIMYLLVLVFNTIQVNRQQLIKLLIVNKQNEEIKLKNSFVCILIFIGAAVLLSYAYYNVTAGADNLTEEFSVFLQMVYGAVATFLIYWSISGLVLKLVMVSKNHYFKNLNSFTVKQISSKINTTVFSTTIICLMLFLTICIFSSAFALNKASTAQLNELAPIDIQMQKDASKDNLTIDEYLIKNQISLDKLKDTYTFTTYQSPQLTIRHTYGDAYKDTSEEFLNTSEEIIKLSDYNKLAKMYNLPIYNLKDEYVVMANYENIINARNQFLKDKPDIELNGKVYHSKFDKCQNGFLSMQSSHMTMGVYIVPDEAVNDFSLFNSYLMSNYNSIDKENRNVLDEKMQSYRSDILLVNTKIQIYANSIGMGAMVIFIGLYIGIVFLISCAAILALKELSQSIDDKEKYQVLRKLGVNEKMINHSLFKQIAIYFLYPLILAIIHSIFGIQVCNLMLQTFNQSNTFEVIITTSIFLVIIYGGYFIITYLCSKSIIKDN</sequence>
<dbReference type="EMBL" id="FOIN01000055">
    <property type="protein sequence ID" value="SET85451.1"/>
    <property type="molecule type" value="Genomic_DNA"/>
</dbReference>
<dbReference type="GO" id="GO:0055085">
    <property type="term" value="P:transmembrane transport"/>
    <property type="evidence" value="ECO:0007669"/>
    <property type="project" value="UniProtKB-UniRule"/>
</dbReference>
<feature type="transmembrane region" description="Helical" evidence="6">
    <location>
        <begin position="529"/>
        <end position="556"/>
    </location>
</feature>
<name>A0A1I0HMY5_9FIRM</name>
<feature type="transmembrane region" description="Helical" evidence="6">
    <location>
        <begin position="57"/>
        <end position="79"/>
    </location>
</feature>
<evidence type="ECO:0000259" key="7">
    <source>
        <dbReference type="Pfam" id="PF02687"/>
    </source>
</evidence>
<feature type="transmembrane region" description="Helical" evidence="6">
    <location>
        <begin position="242"/>
        <end position="265"/>
    </location>
</feature>
<feature type="transmembrane region" description="Helical" evidence="6">
    <location>
        <begin position="109"/>
        <end position="142"/>
    </location>
</feature>
<keyword evidence="3 6" id="KW-0812">Transmembrane</keyword>
<evidence type="ECO:0000256" key="2">
    <source>
        <dbReference type="ARBA" id="ARBA00022475"/>
    </source>
</evidence>
<proteinExistence type="inferred from homology"/>
<evidence type="ECO:0000256" key="6">
    <source>
        <dbReference type="PIRNR" id="PIRNR018968"/>
    </source>
</evidence>
<gene>
    <name evidence="8" type="ORF">SAMN04489758_15514</name>
</gene>
<feature type="transmembrane region" description="Helical" evidence="6">
    <location>
        <begin position="286"/>
        <end position="313"/>
    </location>
</feature>
<dbReference type="PANTHER" id="PTHR46795:SF3">
    <property type="entry name" value="ABC TRANSPORTER PERMEASE"/>
    <property type="match status" value="1"/>
</dbReference>
<feature type="transmembrane region" description="Helical" evidence="6">
    <location>
        <begin position="162"/>
        <end position="181"/>
    </location>
</feature>
<keyword evidence="4 6" id="KW-1133">Transmembrane helix</keyword>
<protein>
    <submittedName>
        <fullName evidence="8">Putative ABC transport system permease protein</fullName>
    </submittedName>
</protein>
<keyword evidence="6" id="KW-0813">Transport</keyword>
<dbReference type="OrthoDB" id="9781780at2"/>
<feature type="transmembrane region" description="Helical" evidence="6">
    <location>
        <begin position="590"/>
        <end position="616"/>
    </location>
</feature>
<feature type="transmembrane region" description="Helical" evidence="6">
    <location>
        <begin position="202"/>
        <end position="222"/>
    </location>
</feature>
<dbReference type="Pfam" id="PF02687">
    <property type="entry name" value="FtsX"/>
    <property type="match status" value="1"/>
</dbReference>
<accession>A0A1I0HMY5</accession>
<dbReference type="AlphaFoldDB" id="A0A1I0HMY5"/>
<evidence type="ECO:0000256" key="4">
    <source>
        <dbReference type="ARBA" id="ARBA00022989"/>
    </source>
</evidence>
<evidence type="ECO:0000313" key="9">
    <source>
        <dbReference type="Proteomes" id="UP000198558"/>
    </source>
</evidence>
<evidence type="ECO:0000313" key="8">
    <source>
        <dbReference type="EMBL" id="SET85451.1"/>
    </source>
</evidence>
<dbReference type="GO" id="GO:0005886">
    <property type="term" value="C:plasma membrane"/>
    <property type="evidence" value="ECO:0007669"/>
    <property type="project" value="UniProtKB-SubCell"/>
</dbReference>
<evidence type="ECO:0000256" key="5">
    <source>
        <dbReference type="ARBA" id="ARBA00023136"/>
    </source>
</evidence>
<organism evidence="8 9">
    <name type="scientific">Thomasclavelia cocleata</name>
    <dbReference type="NCBI Taxonomy" id="69824"/>
    <lineage>
        <taxon>Bacteria</taxon>
        <taxon>Bacillati</taxon>
        <taxon>Bacillota</taxon>
        <taxon>Erysipelotrichia</taxon>
        <taxon>Erysipelotrichales</taxon>
        <taxon>Coprobacillaceae</taxon>
        <taxon>Thomasclavelia</taxon>
    </lineage>
</organism>
<keyword evidence="5 6" id="KW-0472">Membrane</keyword>
<comment type="similarity">
    <text evidence="6">Belongs to the ABC-4 integral membrane protein family.</text>
</comment>
<dbReference type="PIRSF" id="PIRSF018968">
    <property type="entry name" value="ABC_permease_BceB"/>
    <property type="match status" value="1"/>
</dbReference>
<comment type="subcellular location">
    <subcellularLocation>
        <location evidence="1 6">Cell membrane</location>
        <topology evidence="1 6">Multi-pass membrane protein</topology>
    </subcellularLocation>
</comment>
<feature type="transmembrane region" description="Helical" evidence="6">
    <location>
        <begin position="17"/>
        <end position="37"/>
    </location>
</feature>
<dbReference type="InterPro" id="IPR027022">
    <property type="entry name" value="ABC_permease_BceB-typ"/>
</dbReference>
<keyword evidence="9" id="KW-1185">Reference proteome</keyword>
<dbReference type="PANTHER" id="PTHR46795">
    <property type="entry name" value="ABC TRANSPORTER PERMEASE-RELATED-RELATED"/>
    <property type="match status" value="1"/>
</dbReference>
<evidence type="ECO:0000256" key="1">
    <source>
        <dbReference type="ARBA" id="ARBA00004651"/>
    </source>
</evidence>
<keyword evidence="2 6" id="KW-1003">Cell membrane</keyword>
<dbReference type="GeneID" id="78289532"/>
<evidence type="ECO:0000256" key="3">
    <source>
        <dbReference type="ARBA" id="ARBA00022692"/>
    </source>
</evidence>
<dbReference type="RefSeq" id="WP_092356700.1">
    <property type="nucleotide sequence ID" value="NZ_FOIN01000055.1"/>
</dbReference>